<organism evidence="2 3">
    <name type="scientific">Alistipes inops</name>
    <dbReference type="NCBI Taxonomy" id="1501391"/>
    <lineage>
        <taxon>Bacteria</taxon>
        <taxon>Pseudomonadati</taxon>
        <taxon>Bacteroidota</taxon>
        <taxon>Bacteroidia</taxon>
        <taxon>Bacteroidales</taxon>
        <taxon>Rikenellaceae</taxon>
        <taxon>Alistipes</taxon>
    </lineage>
</organism>
<sequence length="256" mass="28007">MTSDRKSETAMKALKPIIASLTLLFAVPVCIAGNPFVPSEKGTALTYVNRDRKGNIVGRSVQTVTDIAETAEGTVITINDRALDADGKPLTADTSAMSDITVRIRISGDRVIFPMENIDQLIAEIKESILGNDDIDFTVAMDEICYPLHPQVGQQLETVHISMSLKSNDRQFDIIKITIKDRSITGRETVTVPAGTFDCWTVNETEVMKTPIGMGTTTQSVTWYAEGIGEVKSQTLNKRGKLEESSELVSIAVVRR</sequence>
<evidence type="ECO:0000313" key="2">
    <source>
        <dbReference type="EMBL" id="KHE42083.1"/>
    </source>
</evidence>
<dbReference type="EMBL" id="JRGF01000006">
    <property type="protein sequence ID" value="KHE42083.1"/>
    <property type="molecule type" value="Genomic_DNA"/>
</dbReference>
<evidence type="ECO:0000313" key="3">
    <source>
        <dbReference type="Proteomes" id="UP000030889"/>
    </source>
</evidence>
<keyword evidence="3" id="KW-1185">Reference proteome</keyword>
<dbReference type="InterPro" id="IPR049279">
    <property type="entry name" value="DUF3108-like"/>
</dbReference>
<evidence type="ECO:0000259" key="1">
    <source>
        <dbReference type="Pfam" id="PF21347"/>
    </source>
</evidence>
<proteinExistence type="predicted"/>
<name>A0ABR4YIJ5_9BACT</name>
<comment type="caution">
    <text evidence="2">The sequence shown here is derived from an EMBL/GenBank/DDBJ whole genome shotgun (WGS) entry which is preliminary data.</text>
</comment>
<gene>
    <name evidence="2" type="ORF">LG35_05885</name>
</gene>
<dbReference type="Pfam" id="PF21347">
    <property type="entry name" value="DUF3108_like"/>
    <property type="match status" value="1"/>
</dbReference>
<reference evidence="2 3" key="1">
    <citation type="submission" date="2014-09" db="EMBL/GenBank/DDBJ databases">
        <title>Alistipes sp. 627, sp. nov., a novel member of the family Rikenellaceae isolated from human faeces.</title>
        <authorList>
            <person name="Shkoporov A.N."/>
            <person name="Chaplin A.V."/>
            <person name="Motuzova O.V."/>
            <person name="Kafarskaia L.I."/>
            <person name="Khokhlova E.V."/>
            <person name="Efimov B.A."/>
        </authorList>
    </citation>
    <scope>NUCLEOTIDE SEQUENCE [LARGE SCALE GENOMIC DNA]</scope>
    <source>
        <strain evidence="2 3">627</strain>
    </source>
</reference>
<feature type="domain" description="DUF3108" evidence="1">
    <location>
        <begin position="40"/>
        <end position="248"/>
    </location>
</feature>
<dbReference type="Gene3D" id="2.40.360.20">
    <property type="match status" value="1"/>
</dbReference>
<protein>
    <recommendedName>
        <fullName evidence="1">DUF3108 domain-containing protein</fullName>
    </recommendedName>
</protein>
<accession>A0ABR4YIJ5</accession>
<dbReference type="Proteomes" id="UP000030889">
    <property type="component" value="Unassembled WGS sequence"/>
</dbReference>